<feature type="region of interest" description="Disordered" evidence="1">
    <location>
        <begin position="14"/>
        <end position="35"/>
    </location>
</feature>
<sequence length="200" mass="23590">MEKRFDTLSWRSNRSRVDDHSPSFQDPRHDTPATGTLTSNVWSPLFAWRFGFQLKHIAIEFDPKHDYTGLPIPTTPQPMLTEDYYIRDNYSKYVTDSSETAALWLRDDIRIWLIDTRLKRRPGVPLKEDARHILHTNTRRYIEVDWRDEAWDGGSKQSVDIEWGWATLPDLHGYLEGFCENNKHDVWAHDLGVLAYEPFD</sequence>
<dbReference type="EMBL" id="JAGMUU010000014">
    <property type="protein sequence ID" value="KAH7139886.1"/>
    <property type="molecule type" value="Genomic_DNA"/>
</dbReference>
<accession>A0A9P9EMR3</accession>
<feature type="compositionally biased region" description="Basic and acidic residues" evidence="1">
    <location>
        <begin position="15"/>
        <end position="31"/>
    </location>
</feature>
<comment type="caution">
    <text evidence="2">The sequence shown here is derived from an EMBL/GenBank/DDBJ whole genome shotgun (WGS) entry which is preliminary data.</text>
</comment>
<gene>
    <name evidence="2" type="ORF">B0J13DRAFT_624694</name>
</gene>
<name>A0A9P9EMR3_9HYPO</name>
<evidence type="ECO:0000313" key="2">
    <source>
        <dbReference type="EMBL" id="KAH7139886.1"/>
    </source>
</evidence>
<protein>
    <submittedName>
        <fullName evidence="2">Uncharacterized protein</fullName>
    </submittedName>
</protein>
<evidence type="ECO:0000313" key="3">
    <source>
        <dbReference type="Proteomes" id="UP000717696"/>
    </source>
</evidence>
<proteinExistence type="predicted"/>
<reference evidence="2" key="1">
    <citation type="journal article" date="2021" name="Nat. Commun.">
        <title>Genetic determinants of endophytism in the Arabidopsis root mycobiome.</title>
        <authorList>
            <person name="Mesny F."/>
            <person name="Miyauchi S."/>
            <person name="Thiergart T."/>
            <person name="Pickel B."/>
            <person name="Atanasova L."/>
            <person name="Karlsson M."/>
            <person name="Huettel B."/>
            <person name="Barry K.W."/>
            <person name="Haridas S."/>
            <person name="Chen C."/>
            <person name="Bauer D."/>
            <person name="Andreopoulos W."/>
            <person name="Pangilinan J."/>
            <person name="LaButti K."/>
            <person name="Riley R."/>
            <person name="Lipzen A."/>
            <person name="Clum A."/>
            <person name="Drula E."/>
            <person name="Henrissat B."/>
            <person name="Kohler A."/>
            <person name="Grigoriev I.V."/>
            <person name="Martin F.M."/>
            <person name="Hacquard S."/>
        </authorList>
    </citation>
    <scope>NUCLEOTIDE SEQUENCE</scope>
    <source>
        <strain evidence="2">MPI-CAGE-AT-0021</strain>
    </source>
</reference>
<dbReference type="AlphaFoldDB" id="A0A9P9EMR3"/>
<organism evidence="2 3">
    <name type="scientific">Dactylonectria estremocensis</name>
    <dbReference type="NCBI Taxonomy" id="1079267"/>
    <lineage>
        <taxon>Eukaryota</taxon>
        <taxon>Fungi</taxon>
        <taxon>Dikarya</taxon>
        <taxon>Ascomycota</taxon>
        <taxon>Pezizomycotina</taxon>
        <taxon>Sordariomycetes</taxon>
        <taxon>Hypocreomycetidae</taxon>
        <taxon>Hypocreales</taxon>
        <taxon>Nectriaceae</taxon>
        <taxon>Dactylonectria</taxon>
    </lineage>
</organism>
<evidence type="ECO:0000256" key="1">
    <source>
        <dbReference type="SAM" id="MobiDB-lite"/>
    </source>
</evidence>
<dbReference type="Proteomes" id="UP000717696">
    <property type="component" value="Unassembled WGS sequence"/>
</dbReference>
<keyword evidence="3" id="KW-1185">Reference proteome</keyword>